<dbReference type="InterPro" id="IPR003439">
    <property type="entry name" value="ABC_transporter-like_ATP-bd"/>
</dbReference>
<evidence type="ECO:0000256" key="1">
    <source>
        <dbReference type="ARBA" id="ARBA00022448"/>
    </source>
</evidence>
<keyword evidence="1" id="KW-0813">Transport</keyword>
<dbReference type="InterPro" id="IPR050763">
    <property type="entry name" value="ABC_transporter_ATP-binding"/>
</dbReference>
<dbReference type="GO" id="GO:0016887">
    <property type="term" value="F:ATP hydrolysis activity"/>
    <property type="evidence" value="ECO:0007669"/>
    <property type="project" value="InterPro"/>
</dbReference>
<dbReference type="Proteomes" id="UP000178742">
    <property type="component" value="Unassembled WGS sequence"/>
</dbReference>
<gene>
    <name evidence="5" type="ORF">A3B90_00525</name>
</gene>
<dbReference type="EMBL" id="MFPX01000007">
    <property type="protein sequence ID" value="OGH67059.1"/>
    <property type="molecule type" value="Genomic_DNA"/>
</dbReference>
<dbReference type="STRING" id="1798676.A3B90_00525"/>
<dbReference type="GO" id="GO:0005524">
    <property type="term" value="F:ATP binding"/>
    <property type="evidence" value="ECO:0007669"/>
    <property type="project" value="UniProtKB-KW"/>
</dbReference>
<proteinExistence type="predicted"/>
<dbReference type="SMART" id="SM00382">
    <property type="entry name" value="AAA"/>
    <property type="match status" value="1"/>
</dbReference>
<dbReference type="InterPro" id="IPR017871">
    <property type="entry name" value="ABC_transporter-like_CS"/>
</dbReference>
<evidence type="ECO:0000256" key="2">
    <source>
        <dbReference type="ARBA" id="ARBA00022741"/>
    </source>
</evidence>
<dbReference type="Gene3D" id="3.40.50.300">
    <property type="entry name" value="P-loop containing nucleotide triphosphate hydrolases"/>
    <property type="match status" value="1"/>
</dbReference>
<feature type="domain" description="ABC transporter" evidence="4">
    <location>
        <begin position="4"/>
        <end position="239"/>
    </location>
</feature>
<keyword evidence="3" id="KW-0067">ATP-binding</keyword>
<dbReference type="AlphaFoldDB" id="A0A1F6M641"/>
<dbReference type="PANTHER" id="PTHR42711">
    <property type="entry name" value="ABC TRANSPORTER ATP-BINDING PROTEIN"/>
    <property type="match status" value="1"/>
</dbReference>
<dbReference type="PROSITE" id="PS00211">
    <property type="entry name" value="ABC_TRANSPORTER_1"/>
    <property type="match status" value="1"/>
</dbReference>
<comment type="caution">
    <text evidence="5">The sequence shown here is derived from an EMBL/GenBank/DDBJ whole genome shotgun (WGS) entry which is preliminary data.</text>
</comment>
<sequence>MNALSISNVSKLFQSPQKKEFKAVDMVSFSIEEGKIHGLLGPNGAGKTTLISMLSGILSPSSGSIEIFGTDVVRETEKAKQMLGVVPQELVVEMAFTVEEVLYYFSGMYGVPRAVRKKRIAEVLEDLSLSDKRHERARSLSGGMKRRLMIAKAILHKPKFLVLDEPTAGVDVALRQKIWDLVRRLNSEGTTILFTTHYLEEAEQLCENITLMNHGVIVKEGRLKDLQNEFSKNVIHFELFDRSVKHIEAVREIGMEYEYPLVNLAADLDRIAKHYHGNIKSIRSEAASLEQIFLDLTKN</sequence>
<dbReference type="SUPFAM" id="SSF52540">
    <property type="entry name" value="P-loop containing nucleoside triphosphate hydrolases"/>
    <property type="match status" value="1"/>
</dbReference>
<accession>A0A1F6M641</accession>
<dbReference type="Pfam" id="PF00005">
    <property type="entry name" value="ABC_tran"/>
    <property type="match status" value="1"/>
</dbReference>
<dbReference type="InterPro" id="IPR027417">
    <property type="entry name" value="P-loop_NTPase"/>
</dbReference>
<dbReference type="PROSITE" id="PS50893">
    <property type="entry name" value="ABC_TRANSPORTER_2"/>
    <property type="match status" value="1"/>
</dbReference>
<keyword evidence="2" id="KW-0547">Nucleotide-binding</keyword>
<reference evidence="5 6" key="1">
    <citation type="journal article" date="2016" name="Nat. Commun.">
        <title>Thousands of microbial genomes shed light on interconnected biogeochemical processes in an aquifer system.</title>
        <authorList>
            <person name="Anantharaman K."/>
            <person name="Brown C.T."/>
            <person name="Hug L.A."/>
            <person name="Sharon I."/>
            <person name="Castelle C.J."/>
            <person name="Probst A.J."/>
            <person name="Thomas B.C."/>
            <person name="Singh A."/>
            <person name="Wilkins M.J."/>
            <person name="Karaoz U."/>
            <person name="Brodie E.L."/>
            <person name="Williams K.H."/>
            <person name="Hubbard S.S."/>
            <person name="Banfield J.F."/>
        </authorList>
    </citation>
    <scope>NUCLEOTIDE SEQUENCE [LARGE SCALE GENOMIC DNA]</scope>
</reference>
<name>A0A1F6M641_9BACT</name>
<evidence type="ECO:0000259" key="4">
    <source>
        <dbReference type="PROSITE" id="PS50893"/>
    </source>
</evidence>
<protein>
    <recommendedName>
        <fullName evidence="4">ABC transporter domain-containing protein</fullName>
    </recommendedName>
</protein>
<evidence type="ECO:0000313" key="5">
    <source>
        <dbReference type="EMBL" id="OGH67059.1"/>
    </source>
</evidence>
<organism evidence="5 6">
    <name type="scientific">Candidatus Magasanikbacteria bacterium RIFCSPHIGHO2_02_FULL_41_13</name>
    <dbReference type="NCBI Taxonomy" id="1798676"/>
    <lineage>
        <taxon>Bacteria</taxon>
        <taxon>Candidatus Magasanikiibacteriota</taxon>
    </lineage>
</organism>
<dbReference type="PANTHER" id="PTHR42711:SF15">
    <property type="entry name" value="ABC-TYPE MULTIDRUG TRANSPORT SYSTEM, ATPASE COMPONENT"/>
    <property type="match status" value="1"/>
</dbReference>
<evidence type="ECO:0000256" key="3">
    <source>
        <dbReference type="ARBA" id="ARBA00022840"/>
    </source>
</evidence>
<dbReference type="InterPro" id="IPR003593">
    <property type="entry name" value="AAA+_ATPase"/>
</dbReference>
<evidence type="ECO:0000313" key="6">
    <source>
        <dbReference type="Proteomes" id="UP000178742"/>
    </source>
</evidence>